<comment type="subcellular location">
    <subcellularLocation>
        <location evidence="1">Vacuole membrane</location>
        <topology evidence="1">Multi-pass membrane protein</topology>
    </subcellularLocation>
</comment>
<evidence type="ECO:0000256" key="2">
    <source>
        <dbReference type="ARBA" id="ARBA00022554"/>
    </source>
</evidence>
<evidence type="ECO:0000256" key="5">
    <source>
        <dbReference type="ARBA" id="ARBA00023136"/>
    </source>
</evidence>
<keyword evidence="10" id="KW-1185">Reference proteome</keyword>
<evidence type="ECO:0000259" key="8">
    <source>
        <dbReference type="PROSITE" id="PS51382"/>
    </source>
</evidence>
<dbReference type="GO" id="GO:0006799">
    <property type="term" value="P:polyphosphate biosynthetic process"/>
    <property type="evidence" value="ECO:0007669"/>
    <property type="project" value="UniProtKB-ARBA"/>
</dbReference>
<feature type="compositionally biased region" description="Polar residues" evidence="6">
    <location>
        <begin position="199"/>
        <end position="208"/>
    </location>
</feature>
<feature type="compositionally biased region" description="Polar residues" evidence="6">
    <location>
        <begin position="303"/>
        <end position="315"/>
    </location>
</feature>
<evidence type="ECO:0000256" key="1">
    <source>
        <dbReference type="ARBA" id="ARBA00004128"/>
    </source>
</evidence>
<dbReference type="GO" id="GO:0005774">
    <property type="term" value="C:vacuolar membrane"/>
    <property type="evidence" value="ECO:0007669"/>
    <property type="project" value="UniProtKB-SubCell"/>
</dbReference>
<feature type="region of interest" description="Disordered" evidence="6">
    <location>
        <begin position="303"/>
        <end position="329"/>
    </location>
</feature>
<organism evidence="9 10">
    <name type="scientific">Cephalotrichum gorgonifer</name>
    <dbReference type="NCBI Taxonomy" id="2041049"/>
    <lineage>
        <taxon>Eukaryota</taxon>
        <taxon>Fungi</taxon>
        <taxon>Dikarya</taxon>
        <taxon>Ascomycota</taxon>
        <taxon>Pezizomycotina</taxon>
        <taxon>Sordariomycetes</taxon>
        <taxon>Hypocreomycetidae</taxon>
        <taxon>Microascales</taxon>
        <taxon>Microascaceae</taxon>
        <taxon>Cephalotrichum</taxon>
    </lineage>
</organism>
<feature type="compositionally biased region" description="Acidic residues" evidence="6">
    <location>
        <begin position="316"/>
        <end position="328"/>
    </location>
</feature>
<dbReference type="EMBL" id="ONZQ02000016">
    <property type="protein sequence ID" value="SPO06656.1"/>
    <property type="molecule type" value="Genomic_DNA"/>
</dbReference>
<evidence type="ECO:0000256" key="6">
    <source>
        <dbReference type="SAM" id="MobiDB-lite"/>
    </source>
</evidence>
<dbReference type="PROSITE" id="PS51382">
    <property type="entry name" value="SPX"/>
    <property type="match status" value="1"/>
</dbReference>
<evidence type="ECO:0000256" key="7">
    <source>
        <dbReference type="SAM" id="Phobius"/>
    </source>
</evidence>
<evidence type="ECO:0000256" key="4">
    <source>
        <dbReference type="ARBA" id="ARBA00022989"/>
    </source>
</evidence>
<protein>
    <recommendedName>
        <fullName evidence="8">SPX domain-containing protein</fullName>
    </recommendedName>
</protein>
<name>A0AAE8N5H8_9PEZI</name>
<reference evidence="9" key="1">
    <citation type="submission" date="2018-03" db="EMBL/GenBank/DDBJ databases">
        <authorList>
            <person name="Guldener U."/>
        </authorList>
    </citation>
    <scope>NUCLEOTIDE SEQUENCE</scope>
</reference>
<dbReference type="PANTHER" id="PTHR46140">
    <property type="entry name" value="VACUOLAR TRANSPORTER CHAPERONE 1-RELATED"/>
    <property type="match status" value="1"/>
</dbReference>
<evidence type="ECO:0000313" key="10">
    <source>
        <dbReference type="Proteomes" id="UP001187682"/>
    </source>
</evidence>
<feature type="region of interest" description="Disordered" evidence="6">
    <location>
        <begin position="190"/>
        <end position="237"/>
    </location>
</feature>
<dbReference type="CDD" id="cd14474">
    <property type="entry name" value="SPX_YDR089W"/>
    <property type="match status" value="1"/>
</dbReference>
<feature type="transmembrane region" description="Helical" evidence="7">
    <location>
        <begin position="421"/>
        <end position="442"/>
    </location>
</feature>
<evidence type="ECO:0000313" key="9">
    <source>
        <dbReference type="EMBL" id="SPO06656.1"/>
    </source>
</evidence>
<keyword evidence="4 7" id="KW-1133">Transmembrane helix</keyword>
<accession>A0AAE8N5H8</accession>
<proteinExistence type="predicted"/>
<keyword evidence="2" id="KW-0926">Vacuole</keyword>
<keyword evidence="5 7" id="KW-0472">Membrane</keyword>
<dbReference type="Proteomes" id="UP001187682">
    <property type="component" value="Unassembled WGS sequence"/>
</dbReference>
<gene>
    <name evidence="9" type="ORF">DNG_09348</name>
</gene>
<evidence type="ECO:0000256" key="3">
    <source>
        <dbReference type="ARBA" id="ARBA00022692"/>
    </source>
</evidence>
<sequence length="444" mass="48974">MKFGQKLEQESVPDWSIHNVDYNSLKYEIKIHTKRDQASAITIPGHSDAPLRKFEQGFYAELCRQHDRVDLFVASKAAEISMRLDHLSDAISRLADRCARGAVTLKRQRRLVRYQQDVLKCGDDIQALFRFTRAQVEAFRKILKKYKKWTGSCSLGDRFREHILADPKSFTRRDLTHLHARYDETRAALRSAVPDVHSEPSSPDSATLASPPSRPAPPPRIQYWNEYDHGSEGEEGADQGYALYVDPDADDGFPGWGYVTAPFAMAKSWLTSSEPPGQGREVDRETEPLLSGGQLLATTNYSTLEAGSRPGSSSTDCEEGLSSGEDDLPREGYQVHYALPSLEEQGLIRFRARVLLWATVSCLAAAAVFTAVAGILLFTGRRKKKVEVEAGASVGLVASTFAACAALGMDLVAGGSWWRRGAVWATAGGVLLLDVMLLVLVVEV</sequence>
<dbReference type="AlphaFoldDB" id="A0AAE8N5H8"/>
<feature type="transmembrane region" description="Helical" evidence="7">
    <location>
        <begin position="390"/>
        <end position="409"/>
    </location>
</feature>
<comment type="caution">
    <text evidence="9">The sequence shown here is derived from an EMBL/GenBank/DDBJ whole genome shotgun (WGS) entry which is preliminary data.</text>
</comment>
<feature type="transmembrane region" description="Helical" evidence="7">
    <location>
        <begin position="354"/>
        <end position="378"/>
    </location>
</feature>
<dbReference type="InterPro" id="IPR004331">
    <property type="entry name" value="SPX_dom"/>
</dbReference>
<dbReference type="PANTHER" id="PTHR46140:SF1">
    <property type="entry name" value="VACUOLAR TRANSPORTER CHAPERONE COMPLEX SUBUNIT 4-RELATED"/>
    <property type="match status" value="1"/>
</dbReference>
<dbReference type="InterPro" id="IPR051572">
    <property type="entry name" value="VTC_Complex_Subunit"/>
</dbReference>
<feature type="domain" description="SPX" evidence="8">
    <location>
        <begin position="1"/>
        <end position="160"/>
    </location>
</feature>
<dbReference type="Pfam" id="PF03105">
    <property type="entry name" value="SPX"/>
    <property type="match status" value="1"/>
</dbReference>
<keyword evidence="3 7" id="KW-0812">Transmembrane</keyword>